<organism evidence="2 3">
    <name type="scientific">Microctonus hyperodae</name>
    <name type="common">Parasitoid wasp</name>
    <dbReference type="NCBI Taxonomy" id="165561"/>
    <lineage>
        <taxon>Eukaryota</taxon>
        <taxon>Metazoa</taxon>
        <taxon>Ecdysozoa</taxon>
        <taxon>Arthropoda</taxon>
        <taxon>Hexapoda</taxon>
        <taxon>Insecta</taxon>
        <taxon>Pterygota</taxon>
        <taxon>Neoptera</taxon>
        <taxon>Endopterygota</taxon>
        <taxon>Hymenoptera</taxon>
        <taxon>Apocrita</taxon>
        <taxon>Ichneumonoidea</taxon>
        <taxon>Braconidae</taxon>
        <taxon>Euphorinae</taxon>
        <taxon>Microctonus</taxon>
    </lineage>
</organism>
<dbReference type="AlphaFoldDB" id="A0AA39L1Z0"/>
<protein>
    <submittedName>
        <fullName evidence="2">Uncharacterized protein</fullName>
    </submittedName>
</protein>
<comment type="caution">
    <text evidence="2">The sequence shown here is derived from an EMBL/GenBank/DDBJ whole genome shotgun (WGS) entry which is preliminary data.</text>
</comment>
<dbReference type="InterPro" id="IPR038606">
    <property type="entry name" value="To_sf"/>
</dbReference>
<feature type="signal peptide" evidence="1">
    <location>
        <begin position="1"/>
        <end position="18"/>
    </location>
</feature>
<dbReference type="Proteomes" id="UP001168972">
    <property type="component" value="Unassembled WGS sequence"/>
</dbReference>
<evidence type="ECO:0000313" key="2">
    <source>
        <dbReference type="EMBL" id="KAK0182273.1"/>
    </source>
</evidence>
<dbReference type="PANTHER" id="PTHR11008:SF39">
    <property type="entry name" value="CIRCADIAN CLOCK-CONTROLLED PROTEIN-LIKE PROTEIN"/>
    <property type="match status" value="1"/>
</dbReference>
<gene>
    <name evidence="2" type="ORF">PV327_000427</name>
</gene>
<sequence length="245" mass="27487">MKISSSIVFAIVIAVTFAEVPSFIKVCGRRDPNLDKCVLNSVNSLREKLRVGIPEMHVPALEPLVIDNGLPLSSSKDLMAYARNVKLYDIYSFHLKNLHIDLEKKRIDVHIALDSVRLTGDYNVTAKIVVPVSGRGPIDIRTKAIDAKVVVLFKFINTKKGVRVFFSEMTCKLSIDGYTSKFLHTEQSDDNTFDEVINSVINDQQKEILASVTPQLEKIISERVLGIANQIGSHFTYDELLPDRE</sequence>
<feature type="chain" id="PRO_5041461109" evidence="1">
    <location>
        <begin position="19"/>
        <end position="245"/>
    </location>
</feature>
<dbReference type="EMBL" id="JAQQBR010000001">
    <property type="protein sequence ID" value="KAK0182273.1"/>
    <property type="molecule type" value="Genomic_DNA"/>
</dbReference>
<reference evidence="2" key="1">
    <citation type="journal article" date="2023" name="bioRxiv">
        <title>Scaffold-level genome assemblies of two parasitoid biocontrol wasps reveal the parthenogenesis mechanism and an associated novel virus.</title>
        <authorList>
            <person name="Inwood S."/>
            <person name="Skelly J."/>
            <person name="Guhlin J."/>
            <person name="Harrop T."/>
            <person name="Goldson S."/>
            <person name="Dearden P."/>
        </authorList>
    </citation>
    <scope>NUCLEOTIDE SEQUENCE</scope>
    <source>
        <strain evidence="2">Lincoln</strain>
        <tissue evidence="2">Whole body</tissue>
    </source>
</reference>
<dbReference type="GO" id="GO:0005615">
    <property type="term" value="C:extracellular space"/>
    <property type="evidence" value="ECO:0007669"/>
    <property type="project" value="TreeGrafter"/>
</dbReference>
<dbReference type="InterPro" id="IPR010562">
    <property type="entry name" value="Haemolymph_juvenile_hormone-bd"/>
</dbReference>
<evidence type="ECO:0000256" key="1">
    <source>
        <dbReference type="SAM" id="SignalP"/>
    </source>
</evidence>
<dbReference type="Gene3D" id="3.15.10.30">
    <property type="entry name" value="Haemolymph juvenile hormone binding protein"/>
    <property type="match status" value="1"/>
</dbReference>
<proteinExistence type="predicted"/>
<dbReference type="Pfam" id="PF06585">
    <property type="entry name" value="JHBP"/>
    <property type="match status" value="1"/>
</dbReference>
<keyword evidence="1" id="KW-0732">Signal</keyword>
<keyword evidence="3" id="KW-1185">Reference proteome</keyword>
<name>A0AA39L1Z0_MICHY</name>
<evidence type="ECO:0000313" key="3">
    <source>
        <dbReference type="Proteomes" id="UP001168972"/>
    </source>
</evidence>
<accession>A0AA39L1Z0</accession>
<dbReference type="PANTHER" id="PTHR11008">
    <property type="entry name" value="PROTEIN TAKEOUT-LIKE PROTEIN"/>
    <property type="match status" value="1"/>
</dbReference>
<dbReference type="SMART" id="SM00700">
    <property type="entry name" value="JHBP"/>
    <property type="match status" value="1"/>
</dbReference>
<reference evidence="2" key="2">
    <citation type="submission" date="2023-03" db="EMBL/GenBank/DDBJ databases">
        <authorList>
            <person name="Inwood S.N."/>
            <person name="Skelly J.G."/>
            <person name="Guhlin J."/>
            <person name="Harrop T.W.R."/>
            <person name="Goldson S.G."/>
            <person name="Dearden P.K."/>
        </authorList>
    </citation>
    <scope>NUCLEOTIDE SEQUENCE</scope>
    <source>
        <strain evidence="2">Lincoln</strain>
        <tissue evidence="2">Whole body</tissue>
    </source>
</reference>